<proteinExistence type="predicted"/>
<organism evidence="1 2">
    <name type="scientific">Vermiconidia calcicola</name>
    <dbReference type="NCBI Taxonomy" id="1690605"/>
    <lineage>
        <taxon>Eukaryota</taxon>
        <taxon>Fungi</taxon>
        <taxon>Dikarya</taxon>
        <taxon>Ascomycota</taxon>
        <taxon>Pezizomycotina</taxon>
        <taxon>Dothideomycetes</taxon>
        <taxon>Dothideomycetidae</taxon>
        <taxon>Mycosphaerellales</taxon>
        <taxon>Extremaceae</taxon>
        <taxon>Vermiconidia</taxon>
    </lineage>
</organism>
<name>A0ACC3NWA5_9PEZI</name>
<keyword evidence="2" id="KW-1185">Reference proteome</keyword>
<sequence length="443" mass="49588">MTVLNFSLTPEATARVYELLVCLAKFGESVAIEAKSDKLTITALNLSRTAYASFSLDARSFFISYDFHGSPGVKGGDRFTCQLLNKALQSVFKGRANDSRGRESTVERCDVHVQDQPDKTECRLIVKMLCRHGMTKTYRLTYEPTEVMHALFDRNAATQGWKISARVLREYVEYFGPKTEQLDLLAEEGKAIFTSFTEKIQDGKEVLKQPLETAVSIHTEDFEDFHMQESMHIVISVKDFKAIVTHAETLRGSISAHFSFPTRPLQFSYQNSGVHCEFTLMTTGDYRGASSTLNPNFISTRASSRQQSIAPPVAAPSRRTSEMPPPARPFGNKPLSSQSQRAPLKPRSNQAATEESDPDPESLFMPGGDGDQTWDPPNYEQEEEEEMLGWDASNEDPSASFHPTFRDSGTVPRAQKDRQPPTYGSQEGLEPTQRLSQLHGMFD</sequence>
<accession>A0ACC3NWA5</accession>
<comment type="caution">
    <text evidence="1">The sequence shown here is derived from an EMBL/GenBank/DDBJ whole genome shotgun (WGS) entry which is preliminary data.</text>
</comment>
<evidence type="ECO:0000313" key="2">
    <source>
        <dbReference type="Proteomes" id="UP001281147"/>
    </source>
</evidence>
<gene>
    <name evidence="1" type="ORF">LTR37_001257</name>
</gene>
<dbReference type="EMBL" id="JAUTXU010000006">
    <property type="protein sequence ID" value="KAK3724135.1"/>
    <property type="molecule type" value="Genomic_DNA"/>
</dbReference>
<reference evidence="1" key="1">
    <citation type="submission" date="2023-07" db="EMBL/GenBank/DDBJ databases">
        <title>Black Yeasts Isolated from many extreme environments.</title>
        <authorList>
            <person name="Coleine C."/>
            <person name="Stajich J.E."/>
            <person name="Selbmann L."/>
        </authorList>
    </citation>
    <scope>NUCLEOTIDE SEQUENCE</scope>
    <source>
        <strain evidence="1">CCFEE 5714</strain>
    </source>
</reference>
<evidence type="ECO:0000313" key="1">
    <source>
        <dbReference type="EMBL" id="KAK3724135.1"/>
    </source>
</evidence>
<protein>
    <submittedName>
        <fullName evidence="1">Uncharacterized protein</fullName>
    </submittedName>
</protein>
<dbReference type="Proteomes" id="UP001281147">
    <property type="component" value="Unassembled WGS sequence"/>
</dbReference>